<keyword evidence="5" id="KW-1185">Reference proteome</keyword>
<accession>A0A2D0KAI7</accession>
<dbReference type="Gene3D" id="2.10.25.20">
    <property type="entry name" value="reovirus attachment protein sigma1, domain 1"/>
    <property type="match status" value="2"/>
</dbReference>
<dbReference type="RefSeq" id="WP_099119067.1">
    <property type="nucleotide sequence ID" value="NZ_NJAK01000002.1"/>
</dbReference>
<sequence length="363" mass="38768">MENKHNISNTKDVNNKSELPTTDELKKSFKAGSIPLESDFTDLINLADIGRKATGQDPGQANDSKSGLGLDNSGRLVIQTGFGINIENNNVSIKSGSGIIVDNDGVSVDPNTIIQFKAGNGILIDNNNISVKPSNGVNVDSNGISIKAKKDAAISLDSDGIAVECWDGGGITVTDSTGLYLKLVGGASGNWNGISGLELSDEGVKVKAGNGIRVDEHGVSVNADFLLDYVNNVMATEIKNNLKTHIKNITLDSVLHIVPPGTIVPLHIKKDYYVDGQGHDLPPPDGWLWCDGQNDTPDLNGRVDGEYRVNIPVGSDDKSDIAMKINLGVPDDPEEIKESDLVGWLYEMKYIMKKPGPYSGPYG</sequence>
<dbReference type="AlphaFoldDB" id="A0A2D0KAI7"/>
<dbReference type="EMBL" id="NJAK01000002">
    <property type="protein sequence ID" value="PHM60370.1"/>
    <property type="molecule type" value="Genomic_DNA"/>
</dbReference>
<proteinExistence type="predicted"/>
<protein>
    <submittedName>
        <fullName evidence="4">Uncharacterized protein</fullName>
    </submittedName>
</protein>
<dbReference type="GO" id="GO:0019062">
    <property type="term" value="P:virion attachment to host cell"/>
    <property type="evidence" value="ECO:0007669"/>
    <property type="project" value="InterPro"/>
</dbReference>
<feature type="region of interest" description="Disordered" evidence="3">
    <location>
        <begin position="1"/>
        <end position="24"/>
    </location>
</feature>
<name>A0A2D0KAI7_9GAMM</name>
<dbReference type="Proteomes" id="UP000222168">
    <property type="component" value="Unassembled WGS sequence"/>
</dbReference>
<evidence type="ECO:0000313" key="4">
    <source>
        <dbReference type="EMBL" id="PHM60370.1"/>
    </source>
</evidence>
<organism evidence="4 5">
    <name type="scientific">Xenorhabdus ishibashii</name>
    <dbReference type="NCBI Taxonomy" id="1034471"/>
    <lineage>
        <taxon>Bacteria</taxon>
        <taxon>Pseudomonadati</taxon>
        <taxon>Pseudomonadota</taxon>
        <taxon>Gammaproteobacteria</taxon>
        <taxon>Enterobacterales</taxon>
        <taxon>Morganellaceae</taxon>
        <taxon>Xenorhabdus</taxon>
    </lineage>
</organism>
<evidence type="ECO:0000256" key="3">
    <source>
        <dbReference type="SAM" id="MobiDB-lite"/>
    </source>
</evidence>
<gene>
    <name evidence="4" type="ORF">Xish_03517</name>
</gene>
<dbReference type="InterPro" id="IPR009013">
    <property type="entry name" value="Attachment_protein_shaft_sf"/>
</dbReference>
<evidence type="ECO:0000256" key="1">
    <source>
        <dbReference type="ARBA" id="ARBA00004328"/>
    </source>
</evidence>
<keyword evidence="2" id="KW-0945">Host-virus interaction</keyword>
<evidence type="ECO:0000313" key="5">
    <source>
        <dbReference type="Proteomes" id="UP000222168"/>
    </source>
</evidence>
<feature type="compositionally biased region" description="Polar residues" evidence="3">
    <location>
        <begin position="1"/>
        <end position="20"/>
    </location>
</feature>
<dbReference type="OrthoDB" id="6174642at2"/>
<evidence type="ECO:0000256" key="2">
    <source>
        <dbReference type="ARBA" id="ARBA00022581"/>
    </source>
</evidence>
<dbReference type="SUPFAM" id="SSF51225">
    <property type="entry name" value="Fibre shaft of virus attachment proteins"/>
    <property type="match status" value="1"/>
</dbReference>
<comment type="subcellular location">
    <subcellularLocation>
        <location evidence="1">Virion</location>
    </subcellularLocation>
</comment>
<reference evidence="4 5" key="1">
    <citation type="journal article" date="2017" name="Nat. Microbiol.">
        <title>Natural product diversity associated with the nematode symbionts Photorhabdus and Xenorhabdus.</title>
        <authorList>
            <person name="Tobias N.J."/>
            <person name="Wolff H."/>
            <person name="Djahanschiri B."/>
            <person name="Grundmann F."/>
            <person name="Kronenwerth M."/>
            <person name="Shi Y.M."/>
            <person name="Simonyi S."/>
            <person name="Grun P."/>
            <person name="Shapiro-Ilan D."/>
            <person name="Pidot S.J."/>
            <person name="Stinear T.P."/>
            <person name="Ebersberger I."/>
            <person name="Bode H.B."/>
        </authorList>
    </citation>
    <scope>NUCLEOTIDE SEQUENCE [LARGE SCALE GENOMIC DNA]</scope>
    <source>
        <strain evidence="4 5">DSM 22670</strain>
    </source>
</reference>
<comment type="caution">
    <text evidence="4">The sequence shown here is derived from an EMBL/GenBank/DDBJ whole genome shotgun (WGS) entry which is preliminary data.</text>
</comment>